<evidence type="ECO:0000313" key="1">
    <source>
        <dbReference type="EMBL" id="KAL3620498.1"/>
    </source>
</evidence>
<keyword evidence="2" id="KW-1185">Reference proteome</keyword>
<name>A0ABD3BSQ7_9LAMI</name>
<dbReference type="EMBL" id="JAVIJP010000066">
    <property type="protein sequence ID" value="KAL3620498.1"/>
    <property type="molecule type" value="Genomic_DNA"/>
</dbReference>
<protein>
    <submittedName>
        <fullName evidence="1">Uncharacterized protein</fullName>
    </submittedName>
</protein>
<accession>A0ABD3BSQ7</accession>
<gene>
    <name evidence="1" type="ORF">CASFOL_035410</name>
</gene>
<organism evidence="1 2">
    <name type="scientific">Castilleja foliolosa</name>
    <dbReference type="NCBI Taxonomy" id="1961234"/>
    <lineage>
        <taxon>Eukaryota</taxon>
        <taxon>Viridiplantae</taxon>
        <taxon>Streptophyta</taxon>
        <taxon>Embryophyta</taxon>
        <taxon>Tracheophyta</taxon>
        <taxon>Spermatophyta</taxon>
        <taxon>Magnoliopsida</taxon>
        <taxon>eudicotyledons</taxon>
        <taxon>Gunneridae</taxon>
        <taxon>Pentapetalae</taxon>
        <taxon>asterids</taxon>
        <taxon>lamiids</taxon>
        <taxon>Lamiales</taxon>
        <taxon>Orobanchaceae</taxon>
        <taxon>Pedicularideae</taxon>
        <taxon>Castillejinae</taxon>
        <taxon>Castilleja</taxon>
    </lineage>
</organism>
<reference evidence="2" key="1">
    <citation type="journal article" date="2024" name="IScience">
        <title>Strigolactones Initiate the Formation of Haustorium-like Structures in Castilleja.</title>
        <authorList>
            <person name="Buerger M."/>
            <person name="Peterson D."/>
            <person name="Chory J."/>
        </authorList>
    </citation>
    <scope>NUCLEOTIDE SEQUENCE [LARGE SCALE GENOMIC DNA]</scope>
</reference>
<sequence>MFLNTYLRLIFVFSKYLSRFQTDVTIDFVGIGWDDAEMMSHAKEILEKIRHVKVVDLRFGYIEVYYFRGLIYTDYRFPQSARTCLSVEASTVECSIHVLIGLLESSPNLEALVIEGYTTVGCEIC</sequence>
<dbReference type="AlphaFoldDB" id="A0ABD3BSQ7"/>
<comment type="caution">
    <text evidence="1">The sequence shown here is derived from an EMBL/GenBank/DDBJ whole genome shotgun (WGS) entry which is preliminary data.</text>
</comment>
<dbReference type="Proteomes" id="UP001632038">
    <property type="component" value="Unassembled WGS sequence"/>
</dbReference>
<proteinExistence type="predicted"/>
<evidence type="ECO:0000313" key="2">
    <source>
        <dbReference type="Proteomes" id="UP001632038"/>
    </source>
</evidence>